<evidence type="ECO:0000313" key="2">
    <source>
        <dbReference type="EMBL" id="TNN49956.1"/>
    </source>
</evidence>
<evidence type="ECO:0000313" key="3">
    <source>
        <dbReference type="Proteomes" id="UP000314294"/>
    </source>
</evidence>
<accession>A0A4Z2G8S3</accession>
<gene>
    <name evidence="2" type="ORF">EYF80_039834</name>
</gene>
<organism evidence="2 3">
    <name type="scientific">Liparis tanakae</name>
    <name type="common">Tanaka's snailfish</name>
    <dbReference type="NCBI Taxonomy" id="230148"/>
    <lineage>
        <taxon>Eukaryota</taxon>
        <taxon>Metazoa</taxon>
        <taxon>Chordata</taxon>
        <taxon>Craniata</taxon>
        <taxon>Vertebrata</taxon>
        <taxon>Euteleostomi</taxon>
        <taxon>Actinopterygii</taxon>
        <taxon>Neopterygii</taxon>
        <taxon>Teleostei</taxon>
        <taxon>Neoteleostei</taxon>
        <taxon>Acanthomorphata</taxon>
        <taxon>Eupercaria</taxon>
        <taxon>Perciformes</taxon>
        <taxon>Cottioidei</taxon>
        <taxon>Cottales</taxon>
        <taxon>Liparidae</taxon>
        <taxon>Liparis</taxon>
    </lineage>
</organism>
<dbReference type="Proteomes" id="UP000314294">
    <property type="component" value="Unassembled WGS sequence"/>
</dbReference>
<sequence>MVAVGVSSWSECAPLPPVVCRSHGKDNARRGVEAGGGAHSAVNNNNNNNNGRNKRHLQSDGLMRTSGTRSSTGVEPLLLPEGSGDRVRQTGFSLTLQSRVHAKRSEAIASSPSQKNIVCNCQGAFSAPIERPAPRAEYVCGSEL</sequence>
<protein>
    <submittedName>
        <fullName evidence="2">Uncharacterized protein</fullName>
    </submittedName>
</protein>
<evidence type="ECO:0000256" key="1">
    <source>
        <dbReference type="SAM" id="MobiDB-lite"/>
    </source>
</evidence>
<dbReference type="EMBL" id="SRLO01000635">
    <property type="protein sequence ID" value="TNN49956.1"/>
    <property type="molecule type" value="Genomic_DNA"/>
</dbReference>
<name>A0A4Z2G8S3_9TELE</name>
<reference evidence="2 3" key="1">
    <citation type="submission" date="2019-03" db="EMBL/GenBank/DDBJ databases">
        <title>First draft genome of Liparis tanakae, snailfish: a comprehensive survey of snailfish specific genes.</title>
        <authorList>
            <person name="Kim W."/>
            <person name="Song I."/>
            <person name="Jeong J.-H."/>
            <person name="Kim D."/>
            <person name="Kim S."/>
            <person name="Ryu S."/>
            <person name="Song J.Y."/>
            <person name="Lee S.K."/>
        </authorList>
    </citation>
    <scope>NUCLEOTIDE SEQUENCE [LARGE SCALE GENOMIC DNA]</scope>
    <source>
        <tissue evidence="2">Muscle</tissue>
    </source>
</reference>
<dbReference type="AlphaFoldDB" id="A0A4Z2G8S3"/>
<feature type="region of interest" description="Disordered" evidence="1">
    <location>
        <begin position="27"/>
        <end position="86"/>
    </location>
</feature>
<keyword evidence="3" id="KW-1185">Reference proteome</keyword>
<proteinExistence type="predicted"/>
<comment type="caution">
    <text evidence="2">The sequence shown here is derived from an EMBL/GenBank/DDBJ whole genome shotgun (WGS) entry which is preliminary data.</text>
</comment>